<evidence type="ECO:0000313" key="7">
    <source>
        <dbReference type="Proteomes" id="UP001303115"/>
    </source>
</evidence>
<proteinExistence type="predicted"/>
<evidence type="ECO:0000256" key="4">
    <source>
        <dbReference type="ARBA" id="ARBA00023242"/>
    </source>
</evidence>
<keyword evidence="4" id="KW-0539">Nucleus</keyword>
<comment type="subcellular location">
    <subcellularLocation>
        <location evidence="1">Nucleus</location>
    </subcellularLocation>
</comment>
<dbReference type="PANTHER" id="PTHR13408:SF0">
    <property type="entry name" value="DNA-DIRECTED RNA POLYMERASE III SUBUNIT RPC4"/>
    <property type="match status" value="1"/>
</dbReference>
<comment type="caution">
    <text evidence="6">The sequence shown here is derived from an EMBL/GenBank/DDBJ whole genome shotgun (WGS) entry which is preliminary data.</text>
</comment>
<feature type="region of interest" description="Disordered" evidence="5">
    <location>
        <begin position="397"/>
        <end position="416"/>
    </location>
</feature>
<feature type="compositionally biased region" description="Low complexity" evidence="5">
    <location>
        <begin position="58"/>
        <end position="77"/>
    </location>
</feature>
<feature type="compositionally biased region" description="Basic residues" evidence="5">
    <location>
        <begin position="132"/>
        <end position="147"/>
    </location>
</feature>
<keyword evidence="2" id="KW-0240">DNA-directed RNA polymerase</keyword>
<feature type="region of interest" description="Disordered" evidence="5">
    <location>
        <begin position="1"/>
        <end position="155"/>
    </location>
</feature>
<dbReference type="GO" id="GO:0005666">
    <property type="term" value="C:RNA polymerase III complex"/>
    <property type="evidence" value="ECO:0007669"/>
    <property type="project" value="InterPro"/>
</dbReference>
<evidence type="ECO:0000256" key="3">
    <source>
        <dbReference type="ARBA" id="ARBA00023163"/>
    </source>
</evidence>
<dbReference type="PANTHER" id="PTHR13408">
    <property type="entry name" value="DNA-DIRECTED RNA POLYMERASE III"/>
    <property type="match status" value="1"/>
</dbReference>
<dbReference type="InterPro" id="IPR007811">
    <property type="entry name" value="RPC4"/>
</dbReference>
<dbReference type="Proteomes" id="UP001303115">
    <property type="component" value="Unassembled WGS sequence"/>
</dbReference>
<accession>A0AAN6SSS2</accession>
<dbReference type="EMBL" id="MU854351">
    <property type="protein sequence ID" value="KAK4041809.1"/>
    <property type="molecule type" value="Genomic_DNA"/>
</dbReference>
<sequence length="549" mass="58516">MPPKSTTRGRGRGREGTARGAAVTAASRGAVQEAPEAAESSPATTAAAANPPGPAPVPVMAIPSESAPEAATASAPSRVSSHTPAPSAPTRASGATKFKPKAVRRSESERARIAEEQSRIQEQRNAEEARRLARLNRGRGGRGRGRGRGGFLRGNLKNSTAAGPLAAGMSCFVKGEGEGKSAYGASGIIDNSRINADMLYNYVEISDEEDRASITSTKKKKKAVMPMGIRRVEHKDEGVTMTTAAEIEAQEKAGAVEDESDEDGLFVGGPAHVEDFEEPAKDDVAREAAQSRNIKQEEGEGGAMDLDEIPEGIKAPESPELRKKVPVSEQKPKKKSAALKDTEAEIIAEDLQRMVDLFTLQGEDTVAEDGTTNNAALEGHMFLFQFPPVLPPLRVVPRDGTSTNPIPIKPEPDDDVVLMNQPPVNIDLTQDNDQKAKKEGDGEEEEDEDNEDGDELKEGGFLGNLTVRKSGKVELSWGGQKLELMPGTQTNFLSTAVLIEQADVKPGDPSQMAGVAYGMGKIQGSFALAPVWGDEEDWVVDPKDLELPE</sequence>
<protein>
    <submittedName>
        <fullName evidence="6">RNA polymerase III RPC4-domain-containing protein</fullName>
    </submittedName>
</protein>
<keyword evidence="7" id="KW-1185">Reference proteome</keyword>
<dbReference type="GO" id="GO:0042797">
    <property type="term" value="P:tRNA transcription by RNA polymerase III"/>
    <property type="evidence" value="ECO:0007669"/>
    <property type="project" value="TreeGrafter"/>
</dbReference>
<feature type="compositionally biased region" description="Basic and acidic residues" evidence="5">
    <location>
        <begin position="277"/>
        <end position="286"/>
    </location>
</feature>
<evidence type="ECO:0000313" key="6">
    <source>
        <dbReference type="EMBL" id="KAK4041809.1"/>
    </source>
</evidence>
<evidence type="ECO:0000256" key="1">
    <source>
        <dbReference type="ARBA" id="ARBA00004123"/>
    </source>
</evidence>
<gene>
    <name evidence="6" type="ORF">C8A01DRAFT_14509</name>
</gene>
<feature type="compositionally biased region" description="Acidic residues" evidence="5">
    <location>
        <begin position="441"/>
        <end position="455"/>
    </location>
</feature>
<reference evidence="7" key="1">
    <citation type="journal article" date="2023" name="Mol. Phylogenet. Evol.">
        <title>Genome-scale phylogeny and comparative genomics of the fungal order Sordariales.</title>
        <authorList>
            <person name="Hensen N."/>
            <person name="Bonometti L."/>
            <person name="Westerberg I."/>
            <person name="Brannstrom I.O."/>
            <person name="Guillou S."/>
            <person name="Cros-Aarteil S."/>
            <person name="Calhoun S."/>
            <person name="Haridas S."/>
            <person name="Kuo A."/>
            <person name="Mondo S."/>
            <person name="Pangilinan J."/>
            <person name="Riley R."/>
            <person name="LaButti K."/>
            <person name="Andreopoulos B."/>
            <person name="Lipzen A."/>
            <person name="Chen C."/>
            <person name="Yan M."/>
            <person name="Daum C."/>
            <person name="Ng V."/>
            <person name="Clum A."/>
            <person name="Steindorff A."/>
            <person name="Ohm R.A."/>
            <person name="Martin F."/>
            <person name="Silar P."/>
            <person name="Natvig D.O."/>
            <person name="Lalanne C."/>
            <person name="Gautier V."/>
            <person name="Ament-Velasquez S.L."/>
            <person name="Kruys A."/>
            <person name="Hutchinson M.I."/>
            <person name="Powell A.J."/>
            <person name="Barry K."/>
            <person name="Miller A.N."/>
            <person name="Grigoriev I.V."/>
            <person name="Debuchy R."/>
            <person name="Gladieux P."/>
            <person name="Hiltunen Thoren M."/>
            <person name="Johannesson H."/>
        </authorList>
    </citation>
    <scope>NUCLEOTIDE SEQUENCE [LARGE SCALE GENOMIC DNA]</scope>
    <source>
        <strain evidence="7">CBS 284.82</strain>
    </source>
</reference>
<evidence type="ECO:0000256" key="2">
    <source>
        <dbReference type="ARBA" id="ARBA00022478"/>
    </source>
</evidence>
<organism evidence="6 7">
    <name type="scientific">Parachaetomium inaequale</name>
    <dbReference type="NCBI Taxonomy" id="2588326"/>
    <lineage>
        <taxon>Eukaryota</taxon>
        <taxon>Fungi</taxon>
        <taxon>Dikarya</taxon>
        <taxon>Ascomycota</taxon>
        <taxon>Pezizomycotina</taxon>
        <taxon>Sordariomycetes</taxon>
        <taxon>Sordariomycetidae</taxon>
        <taxon>Sordariales</taxon>
        <taxon>Chaetomiaceae</taxon>
        <taxon>Parachaetomium</taxon>
    </lineage>
</organism>
<feature type="compositionally biased region" description="Low complexity" evidence="5">
    <location>
        <begin position="18"/>
        <end position="50"/>
    </location>
</feature>
<keyword evidence="3" id="KW-0804">Transcription</keyword>
<dbReference type="AlphaFoldDB" id="A0AAN6SSS2"/>
<name>A0AAN6SSS2_9PEZI</name>
<dbReference type="GO" id="GO:0003677">
    <property type="term" value="F:DNA binding"/>
    <property type="evidence" value="ECO:0007669"/>
    <property type="project" value="InterPro"/>
</dbReference>
<evidence type="ECO:0000256" key="5">
    <source>
        <dbReference type="SAM" id="MobiDB-lite"/>
    </source>
</evidence>
<feature type="region of interest" description="Disordered" evidence="5">
    <location>
        <begin position="424"/>
        <end position="460"/>
    </location>
</feature>
<dbReference type="Pfam" id="PF05132">
    <property type="entry name" value="RNA_pol_Rpc4"/>
    <property type="match status" value="1"/>
</dbReference>
<feature type="region of interest" description="Disordered" evidence="5">
    <location>
        <begin position="277"/>
        <end position="339"/>
    </location>
</feature>
<feature type="compositionally biased region" description="Basic and acidic residues" evidence="5">
    <location>
        <begin position="104"/>
        <end position="131"/>
    </location>
</feature>